<evidence type="ECO:0000313" key="5">
    <source>
        <dbReference type="EMBL" id="MFC4561111.1"/>
    </source>
</evidence>
<organism evidence="5 6">
    <name type="scientific">Nocardiopsis mangrovi</name>
    <dbReference type="NCBI Taxonomy" id="1179818"/>
    <lineage>
        <taxon>Bacteria</taxon>
        <taxon>Bacillati</taxon>
        <taxon>Actinomycetota</taxon>
        <taxon>Actinomycetes</taxon>
        <taxon>Streptosporangiales</taxon>
        <taxon>Nocardiopsidaceae</taxon>
        <taxon>Nocardiopsis</taxon>
    </lineage>
</organism>
<dbReference type="InterPro" id="IPR015813">
    <property type="entry name" value="Pyrv/PenolPyrv_kinase-like_dom"/>
</dbReference>
<dbReference type="InterPro" id="IPR011206">
    <property type="entry name" value="Citrate_lyase_beta/mcl1/mcl2"/>
</dbReference>
<dbReference type="SUPFAM" id="SSF51621">
    <property type="entry name" value="Phosphoenolpyruvate/pyruvate domain"/>
    <property type="match status" value="1"/>
</dbReference>
<reference evidence="6" key="1">
    <citation type="journal article" date="2019" name="Int. J. Syst. Evol. Microbiol.">
        <title>The Global Catalogue of Microorganisms (GCM) 10K type strain sequencing project: providing services to taxonomists for standard genome sequencing and annotation.</title>
        <authorList>
            <consortium name="The Broad Institute Genomics Platform"/>
            <consortium name="The Broad Institute Genome Sequencing Center for Infectious Disease"/>
            <person name="Wu L."/>
            <person name="Ma J."/>
        </authorList>
    </citation>
    <scope>NUCLEOTIDE SEQUENCE [LARGE SCALE GENOMIC DNA]</scope>
    <source>
        <strain evidence="6">XZYJ18</strain>
    </source>
</reference>
<dbReference type="PANTHER" id="PTHR32308:SF0">
    <property type="entry name" value="HPCH_HPAI ALDOLASE_CITRATE LYASE DOMAIN-CONTAINING PROTEIN"/>
    <property type="match status" value="1"/>
</dbReference>
<dbReference type="InterPro" id="IPR040442">
    <property type="entry name" value="Pyrv_kinase-like_dom_sf"/>
</dbReference>
<accession>A0ABV9DSH7</accession>
<dbReference type="Pfam" id="PF03328">
    <property type="entry name" value="HpcH_HpaI"/>
    <property type="match status" value="1"/>
</dbReference>
<keyword evidence="6" id="KW-1185">Reference proteome</keyword>
<dbReference type="InterPro" id="IPR005000">
    <property type="entry name" value="Aldolase/citrate-lyase_domain"/>
</dbReference>
<keyword evidence="2" id="KW-0479">Metal-binding</keyword>
<comment type="caution">
    <text evidence="5">The sequence shown here is derived from an EMBL/GenBank/DDBJ whole genome shotgun (WGS) entry which is preliminary data.</text>
</comment>
<keyword evidence="5" id="KW-0456">Lyase</keyword>
<evidence type="ECO:0000256" key="3">
    <source>
        <dbReference type="ARBA" id="ARBA00022842"/>
    </source>
</evidence>
<dbReference type="GO" id="GO:0016829">
    <property type="term" value="F:lyase activity"/>
    <property type="evidence" value="ECO:0007669"/>
    <property type="project" value="UniProtKB-KW"/>
</dbReference>
<evidence type="ECO:0000256" key="1">
    <source>
        <dbReference type="ARBA" id="ARBA00001946"/>
    </source>
</evidence>
<dbReference type="EMBL" id="JBHSFQ010000003">
    <property type="protein sequence ID" value="MFC4561111.1"/>
    <property type="molecule type" value="Genomic_DNA"/>
</dbReference>
<name>A0ABV9DSH7_9ACTN</name>
<keyword evidence="3" id="KW-0460">Magnesium</keyword>
<feature type="domain" description="HpcH/HpaI aldolase/citrate lyase" evidence="4">
    <location>
        <begin position="26"/>
        <end position="251"/>
    </location>
</feature>
<evidence type="ECO:0000313" key="6">
    <source>
        <dbReference type="Proteomes" id="UP001595923"/>
    </source>
</evidence>
<protein>
    <submittedName>
        <fullName evidence="5">HpcH/HpaI aldolase/citrate lyase family protein</fullName>
    </submittedName>
</protein>
<dbReference type="Proteomes" id="UP001595923">
    <property type="component" value="Unassembled WGS sequence"/>
</dbReference>
<sequence length="321" mass="33067">MPARSEPRWGGGAGATAPAAAAASIRSLLFVPGNRPDRIPKALASGADAVIIDLEDAVPEREKKAARLDTVAAIAAAAAGPGGPALFVRVNALEGWAGAEDVRAVVAPGLAGVVVPKVDGPADVEFAARLLDWSEAEAGLPRGGLAIVPLLETAAGLRRAYEVGTASHRVMCLGALSARDGDIQRAVGFQWSPEGAETLELRARVLLDARAAGTPNPVSGLWTAIRDLDGLRRFAEQNRSLGYAGMMAIHPAHVPVINEVFAPTAADLDRDRRLVAEMERAQAAGEGAVVFEGVMIDEAMLASARTRLARHAGAEGGGPAG</sequence>
<dbReference type="RefSeq" id="WP_378571732.1">
    <property type="nucleotide sequence ID" value="NZ_JBHSFQ010000003.1"/>
</dbReference>
<evidence type="ECO:0000259" key="4">
    <source>
        <dbReference type="Pfam" id="PF03328"/>
    </source>
</evidence>
<comment type="cofactor">
    <cofactor evidence="1">
        <name>Mg(2+)</name>
        <dbReference type="ChEBI" id="CHEBI:18420"/>
    </cofactor>
</comment>
<proteinExistence type="predicted"/>
<dbReference type="Gene3D" id="3.20.20.60">
    <property type="entry name" value="Phosphoenolpyruvate-binding domains"/>
    <property type="match status" value="1"/>
</dbReference>
<gene>
    <name evidence="5" type="ORF">ACFO4E_04490</name>
</gene>
<dbReference type="PANTHER" id="PTHR32308">
    <property type="entry name" value="LYASE BETA SUBUNIT, PUTATIVE (AFU_ORTHOLOGUE AFUA_4G13030)-RELATED"/>
    <property type="match status" value="1"/>
</dbReference>
<dbReference type="PIRSF" id="PIRSF015582">
    <property type="entry name" value="Cit_lyase_B"/>
    <property type="match status" value="1"/>
</dbReference>
<evidence type="ECO:0000256" key="2">
    <source>
        <dbReference type="ARBA" id="ARBA00022723"/>
    </source>
</evidence>